<dbReference type="Pfam" id="PF13505">
    <property type="entry name" value="OMP_b-brl"/>
    <property type="match status" value="1"/>
</dbReference>
<dbReference type="InterPro" id="IPR011250">
    <property type="entry name" value="OMP/PagP_B-barrel"/>
</dbReference>
<keyword evidence="1 2" id="KW-0732">Signal</keyword>
<dbReference type="OrthoDB" id="5823352at2"/>
<name>A0A0J8V5L7_9GAMM</name>
<dbReference type="InterPro" id="IPR027385">
    <property type="entry name" value="Beta-barrel_OMP"/>
</dbReference>
<keyword evidence="5" id="KW-1185">Reference proteome</keyword>
<dbReference type="Proteomes" id="UP000240481">
    <property type="component" value="Unassembled WGS sequence"/>
</dbReference>
<reference evidence="4 5" key="1">
    <citation type="submission" date="2018-01" db="EMBL/GenBank/DDBJ databases">
        <title>Whole genome sequencing of Histamine producing bacteria.</title>
        <authorList>
            <person name="Butler K."/>
        </authorList>
    </citation>
    <scope>NUCLEOTIDE SEQUENCE [LARGE SCALE GENOMIC DNA]</scope>
    <source>
        <strain evidence="4 5">DSM 24669</strain>
    </source>
</reference>
<sequence length="171" mass="18059">MKRNGIIGLLVLLPFTASADLLGVSVGASAGASRISYDGNSDYGYEYGINATYHINDIFSVNAGFVQGSAEVDSKLASVKNDIDYTSFPITLRGDLPFVIGSLYAKAGTNYYNADRELAGQKNTEKGWGFTGGAGVVLTFIPVVDLTLGYEYRDMGGISNDAFILSVGVGI</sequence>
<evidence type="ECO:0000256" key="1">
    <source>
        <dbReference type="ARBA" id="ARBA00022729"/>
    </source>
</evidence>
<organism evidence="4 5">
    <name type="scientific">Photobacterium swingsii</name>
    <dbReference type="NCBI Taxonomy" id="680026"/>
    <lineage>
        <taxon>Bacteria</taxon>
        <taxon>Pseudomonadati</taxon>
        <taxon>Pseudomonadota</taxon>
        <taxon>Gammaproteobacteria</taxon>
        <taxon>Vibrionales</taxon>
        <taxon>Vibrionaceae</taxon>
        <taxon>Photobacterium</taxon>
    </lineage>
</organism>
<dbReference type="RefSeq" id="WP_048900977.1">
    <property type="nucleotide sequence ID" value="NZ_AP024853.1"/>
</dbReference>
<evidence type="ECO:0000256" key="2">
    <source>
        <dbReference type="SAM" id="SignalP"/>
    </source>
</evidence>
<feature type="signal peptide" evidence="2">
    <location>
        <begin position="1"/>
        <end position="19"/>
    </location>
</feature>
<dbReference type="AlphaFoldDB" id="A0A0J8V5L7"/>
<evidence type="ECO:0000313" key="4">
    <source>
        <dbReference type="EMBL" id="PSW22782.1"/>
    </source>
</evidence>
<protein>
    <submittedName>
        <fullName evidence="4">Porin family protein</fullName>
    </submittedName>
</protein>
<evidence type="ECO:0000313" key="5">
    <source>
        <dbReference type="Proteomes" id="UP000240481"/>
    </source>
</evidence>
<dbReference type="Gene3D" id="2.40.160.20">
    <property type="match status" value="1"/>
</dbReference>
<feature type="chain" id="PRO_5030008976" evidence="2">
    <location>
        <begin position="20"/>
        <end position="171"/>
    </location>
</feature>
<evidence type="ECO:0000259" key="3">
    <source>
        <dbReference type="Pfam" id="PF13505"/>
    </source>
</evidence>
<feature type="domain" description="Outer membrane protein beta-barrel" evidence="3">
    <location>
        <begin position="13"/>
        <end position="169"/>
    </location>
</feature>
<accession>A0A0J8V5L7</accession>
<gene>
    <name evidence="4" type="ORF">C9I94_18540</name>
</gene>
<proteinExistence type="predicted"/>
<comment type="caution">
    <text evidence="4">The sequence shown here is derived from an EMBL/GenBank/DDBJ whole genome shotgun (WGS) entry which is preliminary data.</text>
</comment>
<dbReference type="EMBL" id="PYLZ01000011">
    <property type="protein sequence ID" value="PSW22782.1"/>
    <property type="molecule type" value="Genomic_DNA"/>
</dbReference>
<dbReference type="SUPFAM" id="SSF56925">
    <property type="entry name" value="OMPA-like"/>
    <property type="match status" value="1"/>
</dbReference>